<keyword evidence="4" id="KW-1133">Transmembrane helix</keyword>
<comment type="similarity">
    <text evidence="1">Belongs to the peptidase S13 family.</text>
</comment>
<dbReference type="PANTHER" id="PTHR30023:SF0">
    <property type="entry name" value="PENICILLIN-SENSITIVE CARBOXYPEPTIDASE A"/>
    <property type="match status" value="1"/>
</dbReference>
<organism evidence="5 6">
    <name type="scientific">Sediminivirga luteola</name>
    <dbReference type="NCBI Taxonomy" id="1774748"/>
    <lineage>
        <taxon>Bacteria</taxon>
        <taxon>Bacillati</taxon>
        <taxon>Actinomycetota</taxon>
        <taxon>Actinomycetes</taxon>
        <taxon>Micrococcales</taxon>
        <taxon>Brevibacteriaceae</taxon>
        <taxon>Sediminivirga</taxon>
    </lineage>
</organism>
<accession>A0A8J2TV31</accession>
<evidence type="ECO:0000256" key="3">
    <source>
        <dbReference type="SAM" id="MobiDB-lite"/>
    </source>
</evidence>
<dbReference type="SUPFAM" id="SSF56601">
    <property type="entry name" value="beta-lactamase/transpeptidase-like"/>
    <property type="match status" value="1"/>
</dbReference>
<dbReference type="PANTHER" id="PTHR30023">
    <property type="entry name" value="D-ALANYL-D-ALANINE CARBOXYPEPTIDASE"/>
    <property type="match status" value="1"/>
</dbReference>
<proteinExistence type="inferred from homology"/>
<evidence type="ECO:0000256" key="2">
    <source>
        <dbReference type="ARBA" id="ARBA00022801"/>
    </source>
</evidence>
<evidence type="ECO:0000256" key="4">
    <source>
        <dbReference type="SAM" id="Phobius"/>
    </source>
</evidence>
<feature type="transmembrane region" description="Helical" evidence="4">
    <location>
        <begin position="44"/>
        <end position="64"/>
    </location>
</feature>
<comment type="caution">
    <text evidence="5">The sequence shown here is derived from an EMBL/GenBank/DDBJ whole genome shotgun (WGS) entry which is preliminary data.</text>
</comment>
<dbReference type="GO" id="GO:0006508">
    <property type="term" value="P:proteolysis"/>
    <property type="evidence" value="ECO:0007669"/>
    <property type="project" value="InterPro"/>
</dbReference>
<dbReference type="PRINTS" id="PR00922">
    <property type="entry name" value="DADACBPTASE3"/>
</dbReference>
<dbReference type="Proteomes" id="UP000616114">
    <property type="component" value="Unassembled WGS sequence"/>
</dbReference>
<reference evidence="5" key="2">
    <citation type="submission" date="2020-09" db="EMBL/GenBank/DDBJ databases">
        <authorList>
            <person name="Sun Q."/>
            <person name="Zhou Y."/>
        </authorList>
    </citation>
    <scope>NUCLEOTIDE SEQUENCE</scope>
    <source>
        <strain evidence="5">CGMCC 1.12785</strain>
    </source>
</reference>
<dbReference type="Gene3D" id="3.40.710.10">
    <property type="entry name" value="DD-peptidase/beta-lactamase superfamily"/>
    <property type="match status" value="2"/>
</dbReference>
<gene>
    <name evidence="5" type="ORF">GCM10011333_00390</name>
</gene>
<sequence length="512" mass="52725">MQPFQPQPRTRWEARLAEADPQSARGSQNERQDRASRGRRRGRGWRWTAGILTVVALLGGYGYADVVDAVPGVLTAEPPRPDPVPFPTPTLRVTTTEGATPVGDAAPTPAAESVNDLVEEALADGLPASTGIDIRDALTGDVLYARDAGASRTPASTTKVLTAAAALAEAGAETRLPTTAYLHAPENEADPPLVILHGGGDVLLGAGESDPDAVDGHAGLASLAQETAHALRGHGIDEVAVARDESLFSGADFHPTWDRADIGHGFVAPLSPLMIAAGRTGEGMPRSDRSGEDAARAFAEALQDAGIEVRGHDGSAQAADADDELAQVLSAPLRAQAEHLLVTSDNVVSEAVGRQVALARGEEADFAGAARAVEDAMADLGLEDEDGAISLTDLSGLSYDNRIPPEALSRLLVLAVAGEGPLAELPSLMPVGGWSGTLSSRYRSEESADGAGIVRAKTGSLRSVTSLAGTLVTADGRLLAFAVMGDGLEPAEVSRARPAMDALLAGLARCGC</sequence>
<dbReference type="EMBL" id="BMFY01000001">
    <property type="protein sequence ID" value="GGA01825.1"/>
    <property type="molecule type" value="Genomic_DNA"/>
</dbReference>
<dbReference type="Pfam" id="PF02113">
    <property type="entry name" value="Peptidase_S13"/>
    <property type="match status" value="2"/>
</dbReference>
<evidence type="ECO:0000313" key="6">
    <source>
        <dbReference type="Proteomes" id="UP000616114"/>
    </source>
</evidence>
<feature type="region of interest" description="Disordered" evidence="3">
    <location>
        <begin position="1"/>
        <end position="41"/>
    </location>
</feature>
<dbReference type="InterPro" id="IPR000667">
    <property type="entry name" value="Peptidase_S13"/>
</dbReference>
<dbReference type="GO" id="GO:0000270">
    <property type="term" value="P:peptidoglycan metabolic process"/>
    <property type="evidence" value="ECO:0007669"/>
    <property type="project" value="TreeGrafter"/>
</dbReference>
<dbReference type="NCBIfam" id="TIGR00666">
    <property type="entry name" value="PBP4"/>
    <property type="match status" value="1"/>
</dbReference>
<keyword evidence="5" id="KW-0121">Carboxypeptidase</keyword>
<evidence type="ECO:0000313" key="5">
    <source>
        <dbReference type="EMBL" id="GGA01825.1"/>
    </source>
</evidence>
<dbReference type="InterPro" id="IPR012338">
    <property type="entry name" value="Beta-lactam/transpept-like"/>
</dbReference>
<protein>
    <submittedName>
        <fullName evidence="5">Peptidase S13 (D-alanyl-D-alanine carboxypeptidase)</fullName>
    </submittedName>
</protein>
<keyword evidence="4" id="KW-0472">Membrane</keyword>
<name>A0A8J2TV31_9MICO</name>
<keyword evidence="5" id="KW-0645">Protease</keyword>
<keyword evidence="4" id="KW-0812">Transmembrane</keyword>
<dbReference type="GO" id="GO:0004185">
    <property type="term" value="F:serine-type carboxypeptidase activity"/>
    <property type="evidence" value="ECO:0007669"/>
    <property type="project" value="InterPro"/>
</dbReference>
<reference evidence="5" key="1">
    <citation type="journal article" date="2014" name="Int. J. Syst. Evol. Microbiol.">
        <title>Complete genome sequence of Corynebacterium casei LMG S-19264T (=DSM 44701T), isolated from a smear-ripened cheese.</title>
        <authorList>
            <consortium name="US DOE Joint Genome Institute (JGI-PGF)"/>
            <person name="Walter F."/>
            <person name="Albersmeier A."/>
            <person name="Kalinowski J."/>
            <person name="Ruckert C."/>
        </authorList>
    </citation>
    <scope>NUCLEOTIDE SEQUENCE</scope>
    <source>
        <strain evidence="5">CGMCC 1.12785</strain>
    </source>
</reference>
<dbReference type="AlphaFoldDB" id="A0A8J2TV31"/>
<evidence type="ECO:0000256" key="1">
    <source>
        <dbReference type="ARBA" id="ARBA00006096"/>
    </source>
</evidence>
<keyword evidence="2" id="KW-0378">Hydrolase</keyword>
<keyword evidence="6" id="KW-1185">Reference proteome</keyword>
<dbReference type="RefSeq" id="WP_188548910.1">
    <property type="nucleotide sequence ID" value="NZ_BMFY01000001.1"/>
</dbReference>